<dbReference type="EMBL" id="JACHXP010000004">
    <property type="protein sequence ID" value="MBB3189889.1"/>
    <property type="molecule type" value="Genomic_DNA"/>
</dbReference>
<dbReference type="AlphaFoldDB" id="A0A839V8T5"/>
<protein>
    <recommendedName>
        <fullName evidence="3">Preprotein translocase subunit YajC</fullName>
    </recommendedName>
</protein>
<gene>
    <name evidence="1" type="ORF">FHR94_001113</name>
</gene>
<evidence type="ECO:0008006" key="3">
    <source>
        <dbReference type="Google" id="ProtNLM"/>
    </source>
</evidence>
<proteinExistence type="predicted"/>
<reference evidence="1 2" key="1">
    <citation type="submission" date="2020-08" db="EMBL/GenBank/DDBJ databases">
        <title>Genomic Encyclopedia of Type Strains, Phase III (KMG-III): the genomes of soil and plant-associated and newly described type strains.</title>
        <authorList>
            <person name="Whitman W."/>
        </authorList>
    </citation>
    <scope>NUCLEOTIDE SEQUENCE [LARGE SCALE GENOMIC DNA]</scope>
    <source>
        <strain evidence="1 2">CECT 7282</strain>
    </source>
</reference>
<sequence>MVWLLIIVVVGLVFAPAMWLRPSRRQQRQIRLRETARKAGVTVRLETPPLHEAGGAMAAYRWAYPQQRPGPDFVLVHNDVSSASLKPCVSGWRWRIEPLRPLPAPVVARLEEVLAALPEDAMVLESGAGTLTLWWDESLEVDALEALLPRLAALRDVLAGRPDRPASRRRIQPAPPP</sequence>
<evidence type="ECO:0000313" key="2">
    <source>
        <dbReference type="Proteomes" id="UP000547614"/>
    </source>
</evidence>
<evidence type="ECO:0000313" key="1">
    <source>
        <dbReference type="EMBL" id="MBB3189889.1"/>
    </source>
</evidence>
<keyword evidence="2" id="KW-1185">Reference proteome</keyword>
<comment type="caution">
    <text evidence="1">The sequence shown here is derived from an EMBL/GenBank/DDBJ whole genome shotgun (WGS) entry which is preliminary data.</text>
</comment>
<dbReference type="RefSeq" id="WP_183324638.1">
    <property type="nucleotide sequence ID" value="NZ_JACHXP010000004.1"/>
</dbReference>
<dbReference type="Proteomes" id="UP000547614">
    <property type="component" value="Unassembled WGS sequence"/>
</dbReference>
<accession>A0A839V8T5</accession>
<name>A0A839V8T5_9GAMM</name>
<organism evidence="1 2">
    <name type="scientific">Halomonas cerina</name>
    <dbReference type="NCBI Taxonomy" id="447424"/>
    <lineage>
        <taxon>Bacteria</taxon>
        <taxon>Pseudomonadati</taxon>
        <taxon>Pseudomonadota</taxon>
        <taxon>Gammaproteobacteria</taxon>
        <taxon>Oceanospirillales</taxon>
        <taxon>Halomonadaceae</taxon>
        <taxon>Halomonas</taxon>
    </lineage>
</organism>